<dbReference type="RefSeq" id="WP_309202286.1">
    <property type="nucleotide sequence ID" value="NZ_CP133548.1"/>
</dbReference>
<evidence type="ECO:0000256" key="4">
    <source>
        <dbReference type="ARBA" id="ARBA00022989"/>
    </source>
</evidence>
<evidence type="ECO:0000313" key="7">
    <source>
        <dbReference type="EMBL" id="WMS87147.1"/>
    </source>
</evidence>
<proteinExistence type="predicted"/>
<feature type="transmembrane region" description="Helical" evidence="6">
    <location>
        <begin position="36"/>
        <end position="57"/>
    </location>
</feature>
<feature type="transmembrane region" description="Helical" evidence="6">
    <location>
        <begin position="109"/>
        <end position="136"/>
    </location>
</feature>
<dbReference type="GO" id="GO:0005886">
    <property type="term" value="C:plasma membrane"/>
    <property type="evidence" value="ECO:0007669"/>
    <property type="project" value="UniProtKB-SubCell"/>
</dbReference>
<evidence type="ECO:0000256" key="1">
    <source>
        <dbReference type="ARBA" id="ARBA00004651"/>
    </source>
</evidence>
<keyword evidence="8" id="KW-1185">Reference proteome</keyword>
<feature type="transmembrane region" description="Helical" evidence="6">
    <location>
        <begin position="148"/>
        <end position="170"/>
    </location>
</feature>
<keyword evidence="3 6" id="KW-0812">Transmembrane</keyword>
<dbReference type="Pfam" id="PF01810">
    <property type="entry name" value="LysE"/>
    <property type="match status" value="1"/>
</dbReference>
<dbReference type="EMBL" id="CP133548">
    <property type="protein sequence ID" value="WMS87147.1"/>
    <property type="molecule type" value="Genomic_DNA"/>
</dbReference>
<evidence type="ECO:0000256" key="5">
    <source>
        <dbReference type="ARBA" id="ARBA00023136"/>
    </source>
</evidence>
<protein>
    <submittedName>
        <fullName evidence="7">LysE family translocator</fullName>
    </submittedName>
</protein>
<reference evidence="7 8" key="1">
    <citation type="submission" date="2023-08" db="EMBL/GenBank/DDBJ databases">
        <title>Pleionea litopenaei sp. nov., isolated from stomach of juvenile Litopenaeus vannamei.</title>
        <authorList>
            <person name="Rho A.M."/>
            <person name="Hwang C.Y."/>
        </authorList>
    </citation>
    <scope>NUCLEOTIDE SEQUENCE [LARGE SCALE GENOMIC DNA]</scope>
    <source>
        <strain evidence="7 8">HL-JVS1</strain>
    </source>
</reference>
<dbReference type="GO" id="GO:0015171">
    <property type="term" value="F:amino acid transmembrane transporter activity"/>
    <property type="evidence" value="ECO:0007669"/>
    <property type="project" value="TreeGrafter"/>
</dbReference>
<dbReference type="InterPro" id="IPR001123">
    <property type="entry name" value="LeuE-type"/>
</dbReference>
<evidence type="ECO:0000313" key="8">
    <source>
        <dbReference type="Proteomes" id="UP001239782"/>
    </source>
</evidence>
<feature type="transmembrane region" description="Helical" evidence="6">
    <location>
        <begin position="182"/>
        <end position="203"/>
    </location>
</feature>
<dbReference type="KEGG" id="plei:Q9312_18225"/>
<evidence type="ECO:0000256" key="6">
    <source>
        <dbReference type="SAM" id="Phobius"/>
    </source>
</evidence>
<gene>
    <name evidence="7" type="ORF">Q9312_18225</name>
</gene>
<comment type="subcellular location">
    <subcellularLocation>
        <location evidence="1">Cell membrane</location>
        <topology evidence="1">Multi-pass membrane protein</topology>
    </subcellularLocation>
</comment>
<accession>A0AA51RT42</accession>
<dbReference type="PANTHER" id="PTHR30086:SF20">
    <property type="entry name" value="ARGININE EXPORTER PROTEIN ARGO-RELATED"/>
    <property type="match status" value="1"/>
</dbReference>
<keyword evidence="2" id="KW-1003">Cell membrane</keyword>
<organism evidence="7 8">
    <name type="scientific">Pleionea litopenaei</name>
    <dbReference type="NCBI Taxonomy" id="3070815"/>
    <lineage>
        <taxon>Bacteria</taxon>
        <taxon>Pseudomonadati</taxon>
        <taxon>Pseudomonadota</taxon>
        <taxon>Gammaproteobacteria</taxon>
        <taxon>Oceanospirillales</taxon>
        <taxon>Pleioneaceae</taxon>
        <taxon>Pleionea</taxon>
    </lineage>
</organism>
<sequence length="204" mass="21818">MESIVTLVIASALLLGSPGPTPIFLALVGATVGVRRGLVFLLGVLSGLFIILLLAIFGLNEVLRTSPTFINILQWVGLLYIIFLAWKIVHAKPPIDSSSLVEQTGQLKIGFLHGVWLNLTNPKAYAAILALMAPYIESIQADAEVVKLTVLGALMCLATAAVVDFLWLLLGPLLRGVFFHSTYGKAVRVVLVSIMIGVVALAVF</sequence>
<evidence type="ECO:0000256" key="2">
    <source>
        <dbReference type="ARBA" id="ARBA00022475"/>
    </source>
</evidence>
<evidence type="ECO:0000256" key="3">
    <source>
        <dbReference type="ARBA" id="ARBA00022692"/>
    </source>
</evidence>
<dbReference type="PANTHER" id="PTHR30086">
    <property type="entry name" value="ARGININE EXPORTER PROTEIN ARGO"/>
    <property type="match status" value="1"/>
</dbReference>
<dbReference type="AlphaFoldDB" id="A0AA51RT42"/>
<dbReference type="Proteomes" id="UP001239782">
    <property type="component" value="Chromosome"/>
</dbReference>
<feature type="transmembrane region" description="Helical" evidence="6">
    <location>
        <begin position="69"/>
        <end position="89"/>
    </location>
</feature>
<keyword evidence="4 6" id="KW-1133">Transmembrane helix</keyword>
<name>A0AA51RT42_9GAMM</name>
<keyword evidence="5 6" id="KW-0472">Membrane</keyword>